<evidence type="ECO:0000256" key="2">
    <source>
        <dbReference type="ARBA" id="ARBA00008434"/>
    </source>
</evidence>
<dbReference type="InterPro" id="IPR009068">
    <property type="entry name" value="uS15_NS1_RNA-bd_sf"/>
</dbReference>
<dbReference type="SMART" id="SM01387">
    <property type="entry name" value="Ribosomal_S15"/>
    <property type="match status" value="1"/>
</dbReference>
<proteinExistence type="inferred from homology"/>
<keyword evidence="3" id="KW-0809">Transit peptide</keyword>
<gene>
    <name evidence="9" type="ORF">ONE63_002033</name>
</gene>
<dbReference type="PANTHER" id="PTHR46685">
    <property type="entry name" value="28S RIBOSOMAL PROTEIN S15, MITOCHONDRIAL"/>
    <property type="match status" value="1"/>
</dbReference>
<evidence type="ECO:0000313" key="10">
    <source>
        <dbReference type="Proteomes" id="UP001075354"/>
    </source>
</evidence>
<dbReference type="Proteomes" id="UP001075354">
    <property type="component" value="Chromosome 11"/>
</dbReference>
<evidence type="ECO:0000256" key="5">
    <source>
        <dbReference type="ARBA" id="ARBA00023128"/>
    </source>
</evidence>
<comment type="subcellular location">
    <subcellularLocation>
        <location evidence="1">Mitochondrion</location>
    </subcellularLocation>
</comment>
<evidence type="ECO:0000256" key="4">
    <source>
        <dbReference type="ARBA" id="ARBA00022980"/>
    </source>
</evidence>
<dbReference type="Gene3D" id="1.10.287.10">
    <property type="entry name" value="S15/NS1, RNA-binding"/>
    <property type="match status" value="1"/>
</dbReference>
<evidence type="ECO:0000256" key="7">
    <source>
        <dbReference type="ARBA" id="ARBA00035249"/>
    </source>
</evidence>
<evidence type="ECO:0000313" key="9">
    <source>
        <dbReference type="EMBL" id="KAJ1522891.1"/>
    </source>
</evidence>
<keyword evidence="4" id="KW-0689">Ribosomal protein</keyword>
<comment type="similarity">
    <text evidence="2">Belongs to the universal ribosomal protein uS15 family.</text>
</comment>
<dbReference type="EMBL" id="JAPTSV010000011">
    <property type="protein sequence ID" value="KAJ1522891.1"/>
    <property type="molecule type" value="Genomic_DNA"/>
</dbReference>
<dbReference type="PANTHER" id="PTHR46685:SF1">
    <property type="entry name" value="SMALL RIBOSOMAL SUBUNIT PROTEIN US15M"/>
    <property type="match status" value="1"/>
</dbReference>
<dbReference type="GO" id="GO:0003723">
    <property type="term" value="F:RNA binding"/>
    <property type="evidence" value="ECO:0007669"/>
    <property type="project" value="TreeGrafter"/>
</dbReference>
<keyword evidence="6" id="KW-0687">Ribonucleoprotein</keyword>
<sequence>MFKMSATLQRIQNSNVLYKLHFPIRECGLNLNRQFSFFTTFDRNSDFLDAKCHRVPSRSFYKHEIEVKKRIQWQRPVKVPCILPEKSGDLSGLPELDLNKPPPLFDQSSEYQSANKYVKAILSLKFQYPSFLRECKIKAVTDQVKRHNLDTNSVEVKIAKYTAIIRNMQVHYSKFPRDKKARADLKEIIEFRKKRMKLLRSLDYRRFEWLLEQLDLLYKPAPTSHERVERKKSMRWLAQEYIDNFKQQKLNEYREKLDSQKQGFLEKKLAVMLSIVEEEKSFNVEPSFTSGDIAQVEEELNKLKREEGKDRSASEVVKEVY</sequence>
<accession>A0AAV7XA54</accession>
<dbReference type="GO" id="GO:0032543">
    <property type="term" value="P:mitochondrial translation"/>
    <property type="evidence" value="ECO:0007669"/>
    <property type="project" value="TreeGrafter"/>
</dbReference>
<dbReference type="Pfam" id="PF00312">
    <property type="entry name" value="Ribosomal_S15"/>
    <property type="match status" value="1"/>
</dbReference>
<dbReference type="GO" id="GO:0003735">
    <property type="term" value="F:structural constituent of ribosome"/>
    <property type="evidence" value="ECO:0007669"/>
    <property type="project" value="InterPro"/>
</dbReference>
<evidence type="ECO:0000256" key="3">
    <source>
        <dbReference type="ARBA" id="ARBA00022946"/>
    </source>
</evidence>
<dbReference type="InterPro" id="IPR000589">
    <property type="entry name" value="Ribosomal_uS15"/>
</dbReference>
<organism evidence="9 10">
    <name type="scientific">Megalurothrips usitatus</name>
    <name type="common">bean blossom thrips</name>
    <dbReference type="NCBI Taxonomy" id="439358"/>
    <lineage>
        <taxon>Eukaryota</taxon>
        <taxon>Metazoa</taxon>
        <taxon>Ecdysozoa</taxon>
        <taxon>Arthropoda</taxon>
        <taxon>Hexapoda</taxon>
        <taxon>Insecta</taxon>
        <taxon>Pterygota</taxon>
        <taxon>Neoptera</taxon>
        <taxon>Paraneoptera</taxon>
        <taxon>Thysanoptera</taxon>
        <taxon>Terebrantia</taxon>
        <taxon>Thripoidea</taxon>
        <taxon>Thripidae</taxon>
        <taxon>Megalurothrips</taxon>
    </lineage>
</organism>
<protein>
    <recommendedName>
        <fullName evidence="7">Small ribosomal subunit protein uS15m</fullName>
    </recommendedName>
    <alternativeName>
        <fullName evidence="8">28S ribosomal protein S15, mitochondrial</fullName>
    </alternativeName>
</protein>
<dbReference type="GO" id="GO:0005763">
    <property type="term" value="C:mitochondrial small ribosomal subunit"/>
    <property type="evidence" value="ECO:0007669"/>
    <property type="project" value="TreeGrafter"/>
</dbReference>
<evidence type="ECO:0000256" key="1">
    <source>
        <dbReference type="ARBA" id="ARBA00004173"/>
    </source>
</evidence>
<reference evidence="9" key="1">
    <citation type="submission" date="2022-12" db="EMBL/GenBank/DDBJ databases">
        <title>Chromosome-level genome assembly of the bean flower thrips Megalurothrips usitatus.</title>
        <authorList>
            <person name="Ma L."/>
            <person name="Liu Q."/>
            <person name="Li H."/>
            <person name="Cai W."/>
        </authorList>
    </citation>
    <scope>NUCLEOTIDE SEQUENCE</scope>
    <source>
        <strain evidence="9">Cailab_2022a</strain>
    </source>
</reference>
<evidence type="ECO:0000256" key="8">
    <source>
        <dbReference type="ARBA" id="ARBA00035528"/>
    </source>
</evidence>
<dbReference type="AlphaFoldDB" id="A0AAV7XA54"/>
<evidence type="ECO:0000256" key="6">
    <source>
        <dbReference type="ARBA" id="ARBA00023274"/>
    </source>
</evidence>
<comment type="caution">
    <text evidence="9">The sequence shown here is derived from an EMBL/GenBank/DDBJ whole genome shotgun (WGS) entry which is preliminary data.</text>
</comment>
<dbReference type="SUPFAM" id="SSF47060">
    <property type="entry name" value="S15/NS1 RNA-binding domain"/>
    <property type="match status" value="1"/>
</dbReference>
<dbReference type="InterPro" id="IPR052137">
    <property type="entry name" value="uS15_ribosomal"/>
</dbReference>
<keyword evidence="10" id="KW-1185">Reference proteome</keyword>
<name>A0AAV7XA54_9NEOP</name>
<keyword evidence="5" id="KW-0496">Mitochondrion</keyword>